<dbReference type="PANTHER" id="PTHR10695">
    <property type="entry name" value="DEPHOSPHO-COA KINASE-RELATED"/>
    <property type="match status" value="1"/>
</dbReference>
<reference evidence="7 8" key="1">
    <citation type="submission" date="2019-11" db="EMBL/GenBank/DDBJ databases">
        <title>Venatorbacter sp. nov. a predator of Campylobacter and other Gram-negative bacteria.</title>
        <authorList>
            <person name="Saeedi A."/>
            <person name="Cummings N.J."/>
            <person name="Connerton I.F."/>
            <person name="Connerton P.L."/>
        </authorList>
    </citation>
    <scope>NUCLEOTIDE SEQUENCE [LARGE SCALE GENOMIC DNA]</scope>
    <source>
        <strain evidence="7">XL5</strain>
    </source>
</reference>
<dbReference type="HAMAP" id="MF_00376">
    <property type="entry name" value="Dephospho_CoA_kinase"/>
    <property type="match status" value="1"/>
</dbReference>
<dbReference type="EMBL" id="CP046056">
    <property type="protein sequence ID" value="QQD25496.1"/>
    <property type="molecule type" value="Genomic_DNA"/>
</dbReference>
<dbReference type="Pfam" id="PF01121">
    <property type="entry name" value="CoaE"/>
    <property type="match status" value="1"/>
</dbReference>
<dbReference type="SUPFAM" id="SSF52540">
    <property type="entry name" value="P-loop containing nucleoside triphosphate hydrolases"/>
    <property type="match status" value="1"/>
</dbReference>
<dbReference type="EC" id="2.7.1.24" evidence="5 6"/>
<evidence type="ECO:0000256" key="3">
    <source>
        <dbReference type="ARBA" id="ARBA00022840"/>
    </source>
</evidence>
<dbReference type="Gene3D" id="3.40.50.300">
    <property type="entry name" value="P-loop containing nucleotide triphosphate hydrolases"/>
    <property type="match status" value="1"/>
</dbReference>
<evidence type="ECO:0000256" key="2">
    <source>
        <dbReference type="ARBA" id="ARBA00022741"/>
    </source>
</evidence>
<protein>
    <recommendedName>
        <fullName evidence="5 6">Dephospho-CoA kinase</fullName>
        <ecNumber evidence="5 6">2.7.1.24</ecNumber>
    </recommendedName>
    <alternativeName>
        <fullName evidence="5">Dephosphocoenzyme A kinase</fullName>
    </alternativeName>
</protein>
<dbReference type="GO" id="GO:0004140">
    <property type="term" value="F:dephospho-CoA kinase activity"/>
    <property type="evidence" value="ECO:0007669"/>
    <property type="project" value="UniProtKB-UniRule"/>
</dbReference>
<dbReference type="PROSITE" id="PS51219">
    <property type="entry name" value="DPCK"/>
    <property type="match status" value="1"/>
</dbReference>
<keyword evidence="5" id="KW-0963">Cytoplasm</keyword>
<keyword evidence="5 7" id="KW-0418">Kinase</keyword>
<dbReference type="NCBIfam" id="TIGR00152">
    <property type="entry name" value="dephospho-CoA kinase"/>
    <property type="match status" value="1"/>
</dbReference>
<comment type="similarity">
    <text evidence="1 5">Belongs to the CoaE family.</text>
</comment>
<accession>A0A9X7V2B8</accession>
<dbReference type="InterPro" id="IPR027417">
    <property type="entry name" value="P-loop_NTPase"/>
</dbReference>
<gene>
    <name evidence="5" type="primary">coaE</name>
    <name evidence="7" type="ORF">GJQ55_10655</name>
</gene>
<sequence>MMWVLGLTGGIGSGKSAASDYFAKLGIVVVDADIVAREVVEPGQPAWQAIREHFGPEVLQADGSLNRAWLRQKVFAEPAERQWLEQQTHPRIRASIIRQLQQAQSPYAILSSPLLFESGQAQLTARTLLIDVPEEVQLQRASARDGNDAEQIRRIMAAQLSRQERRTRADDLVDNSGSLEQLYAQLQGLHERYLSLSVEG</sequence>
<keyword evidence="5 7" id="KW-0808">Transferase</keyword>
<evidence type="ECO:0000256" key="1">
    <source>
        <dbReference type="ARBA" id="ARBA00009018"/>
    </source>
</evidence>
<name>A0A9X7V2B8_9GAMM</name>
<comment type="catalytic activity">
    <reaction evidence="5">
        <text>3'-dephospho-CoA + ATP = ADP + CoA + H(+)</text>
        <dbReference type="Rhea" id="RHEA:18245"/>
        <dbReference type="ChEBI" id="CHEBI:15378"/>
        <dbReference type="ChEBI" id="CHEBI:30616"/>
        <dbReference type="ChEBI" id="CHEBI:57287"/>
        <dbReference type="ChEBI" id="CHEBI:57328"/>
        <dbReference type="ChEBI" id="CHEBI:456216"/>
        <dbReference type="EC" id="2.7.1.24"/>
    </reaction>
</comment>
<dbReference type="PANTHER" id="PTHR10695:SF46">
    <property type="entry name" value="BIFUNCTIONAL COENZYME A SYNTHASE-RELATED"/>
    <property type="match status" value="1"/>
</dbReference>
<evidence type="ECO:0000313" key="7">
    <source>
        <dbReference type="EMBL" id="QQD25496.1"/>
    </source>
</evidence>
<keyword evidence="3 5" id="KW-0067">ATP-binding</keyword>
<evidence type="ECO:0000313" key="8">
    <source>
        <dbReference type="Proteomes" id="UP000596074"/>
    </source>
</evidence>
<dbReference type="KEGG" id="vcw:GJQ55_10655"/>
<dbReference type="CDD" id="cd02022">
    <property type="entry name" value="DPCK"/>
    <property type="match status" value="1"/>
</dbReference>
<proteinExistence type="inferred from homology"/>
<evidence type="ECO:0000256" key="6">
    <source>
        <dbReference type="NCBIfam" id="TIGR00152"/>
    </source>
</evidence>
<keyword evidence="8" id="KW-1185">Reference proteome</keyword>
<dbReference type="GO" id="GO:0005524">
    <property type="term" value="F:ATP binding"/>
    <property type="evidence" value="ECO:0007669"/>
    <property type="project" value="UniProtKB-UniRule"/>
</dbReference>
<comment type="function">
    <text evidence="5">Catalyzes the phosphorylation of the 3'-hydroxyl group of dephosphocoenzyme A to form coenzyme A.</text>
</comment>
<comment type="pathway">
    <text evidence="5">Cofactor biosynthesis; coenzyme A biosynthesis; CoA from (R)-pantothenate: step 5/5.</text>
</comment>
<evidence type="ECO:0000256" key="4">
    <source>
        <dbReference type="ARBA" id="ARBA00022993"/>
    </source>
</evidence>
<dbReference type="AlphaFoldDB" id="A0A9X7V2B8"/>
<evidence type="ECO:0000256" key="5">
    <source>
        <dbReference type="HAMAP-Rule" id="MF_00376"/>
    </source>
</evidence>
<feature type="binding site" evidence="5">
    <location>
        <begin position="12"/>
        <end position="17"/>
    </location>
    <ligand>
        <name>ATP</name>
        <dbReference type="ChEBI" id="CHEBI:30616"/>
    </ligand>
</feature>
<keyword evidence="4 5" id="KW-0173">Coenzyme A biosynthesis</keyword>
<dbReference type="GO" id="GO:0005737">
    <property type="term" value="C:cytoplasm"/>
    <property type="evidence" value="ECO:0007669"/>
    <property type="project" value="UniProtKB-SubCell"/>
</dbReference>
<comment type="subcellular location">
    <subcellularLocation>
        <location evidence="5">Cytoplasm</location>
    </subcellularLocation>
</comment>
<dbReference type="Proteomes" id="UP000596074">
    <property type="component" value="Chromosome"/>
</dbReference>
<dbReference type="InterPro" id="IPR001977">
    <property type="entry name" value="Depp_CoAkinase"/>
</dbReference>
<dbReference type="GO" id="GO:0015937">
    <property type="term" value="P:coenzyme A biosynthetic process"/>
    <property type="evidence" value="ECO:0007669"/>
    <property type="project" value="UniProtKB-UniRule"/>
</dbReference>
<keyword evidence="2 5" id="KW-0547">Nucleotide-binding</keyword>
<organism evidence="7 8">
    <name type="scientific">Venatoribacter cucullus</name>
    <dbReference type="NCBI Taxonomy" id="2661630"/>
    <lineage>
        <taxon>Bacteria</taxon>
        <taxon>Pseudomonadati</taxon>
        <taxon>Pseudomonadota</taxon>
        <taxon>Gammaproteobacteria</taxon>
        <taxon>Oceanospirillales</taxon>
        <taxon>Oceanospirillaceae</taxon>
        <taxon>Venatoribacter</taxon>
    </lineage>
</organism>